<organism evidence="1 2">
    <name type="scientific">Mesorhizobium australafricanum</name>
    <dbReference type="NCBI Taxonomy" id="3072311"/>
    <lineage>
        <taxon>Bacteria</taxon>
        <taxon>Pseudomonadati</taxon>
        <taxon>Pseudomonadota</taxon>
        <taxon>Alphaproteobacteria</taxon>
        <taxon>Hyphomicrobiales</taxon>
        <taxon>Phyllobacteriaceae</taxon>
        <taxon>Mesorhizobium</taxon>
    </lineage>
</organism>
<dbReference type="Proteomes" id="UP001272097">
    <property type="component" value="Unassembled WGS sequence"/>
</dbReference>
<reference evidence="1 2" key="1">
    <citation type="submission" date="2023-08" db="EMBL/GenBank/DDBJ databases">
        <title>Implementing the SeqCode for naming new Mesorhizobium species isolated from Vachellia karroo root nodules.</title>
        <authorList>
            <person name="Van Lill M."/>
        </authorList>
    </citation>
    <scope>NUCLEOTIDE SEQUENCE [LARGE SCALE GENOMIC DNA]</scope>
    <source>
        <strain evidence="1 2">VK3E</strain>
    </source>
</reference>
<comment type="caution">
    <text evidence="1">The sequence shown here is derived from an EMBL/GenBank/DDBJ whole genome shotgun (WGS) entry which is preliminary data.</text>
</comment>
<evidence type="ECO:0000313" key="1">
    <source>
        <dbReference type="EMBL" id="MDX8442540.1"/>
    </source>
</evidence>
<proteinExistence type="predicted"/>
<dbReference type="EMBL" id="JAVIIS010000041">
    <property type="protein sequence ID" value="MDX8442540.1"/>
    <property type="molecule type" value="Genomic_DNA"/>
</dbReference>
<evidence type="ECO:0000313" key="2">
    <source>
        <dbReference type="Proteomes" id="UP001272097"/>
    </source>
</evidence>
<keyword evidence="2" id="KW-1185">Reference proteome</keyword>
<gene>
    <name evidence="1" type="ORF">RFM51_23440</name>
</gene>
<dbReference type="RefSeq" id="WP_320216539.1">
    <property type="nucleotide sequence ID" value="NZ_JAVIIS010000041.1"/>
</dbReference>
<protein>
    <submittedName>
        <fullName evidence="1">Uncharacterized protein</fullName>
    </submittedName>
</protein>
<accession>A0ABU4X2K9</accession>
<sequence length="523" mass="57317">MNTSLPQSAFFLPPPSSENNGVDFLGLRQANLDMMAALIPGTNNVTSYIRPFSLLSWIFWKFHGLCEKAGKDQPNSEEVQEFRERVEILFTWGARLEDTPGIPGKQAEPPAGGGSVLLTFKAWGRVQSSTSLIAALWYGPASKTATGLGFLEPFKGGFFRATGKGVALAEALDGVLRADAGLYSRLLDTLGPVTATEDDARALWTLWGANSPTDAERDAFRDAVFDEGRIGDYSNLLGQRSSTIALAKLHLSHCAGAHAAEDIRRGMFFSGRPDGNAYEVPAELRPALRKWIVLQVRQLQRLALESLLSWCERRIIGGLHDTAGLTSEAERLFRTHSSGLDPDDPLTLMIGKLDTQISSVNDFVARGRSDGLFSPFALMEEIQKAFKAKDERFAAISFYALLLCASFAGYFAENERTQISVGGASRLSLFHLRKRLTALGDVSLKQAIQFVLESMVLSQHFATAVNRFDGQNQRLRLSIEEGGLISLARKPWEPTVTEDRLPTILELAGDCGLVNRTGDAFQL</sequence>
<name>A0ABU4X2K9_9HYPH</name>